<feature type="compositionally biased region" description="Low complexity" evidence="7">
    <location>
        <begin position="953"/>
        <end position="964"/>
    </location>
</feature>
<keyword evidence="3 6" id="KW-0863">Zinc-finger</keyword>
<comment type="subcellular location">
    <subcellularLocation>
        <location evidence="1">Nucleus</location>
    </subcellularLocation>
</comment>
<dbReference type="PROSITE" id="PS01359">
    <property type="entry name" value="ZF_PHD_1"/>
    <property type="match status" value="1"/>
</dbReference>
<feature type="compositionally biased region" description="Low complexity" evidence="7">
    <location>
        <begin position="168"/>
        <end position="177"/>
    </location>
</feature>
<dbReference type="Pfam" id="PF02791">
    <property type="entry name" value="DDT"/>
    <property type="match status" value="1"/>
</dbReference>
<keyword evidence="11" id="KW-1185">Reference proteome</keyword>
<dbReference type="CDD" id="cd20401">
    <property type="entry name" value="Tudor_AtPTM-like"/>
    <property type="match status" value="1"/>
</dbReference>
<dbReference type="PANTHER" id="PTHR46508:SF1">
    <property type="entry name" value="PHD FINGER FAMILY PROTEIN"/>
    <property type="match status" value="1"/>
</dbReference>
<dbReference type="Pfam" id="PF00628">
    <property type="entry name" value="PHD"/>
    <property type="match status" value="1"/>
</dbReference>
<feature type="domain" description="PHD-type" evidence="8">
    <location>
        <begin position="435"/>
        <end position="482"/>
    </location>
</feature>
<feature type="region of interest" description="Disordered" evidence="7">
    <location>
        <begin position="1430"/>
        <end position="1454"/>
    </location>
</feature>
<accession>A0ABD3AF64</accession>
<evidence type="ECO:0000259" key="9">
    <source>
        <dbReference type="PROSITE" id="PS50827"/>
    </source>
</evidence>
<protein>
    <submittedName>
        <fullName evidence="10">Uncharacterized protein</fullName>
    </submittedName>
</protein>
<dbReference type="GO" id="GO:0008270">
    <property type="term" value="F:zinc ion binding"/>
    <property type="evidence" value="ECO:0007669"/>
    <property type="project" value="UniProtKB-KW"/>
</dbReference>
<name>A0ABD3AF64_9GENT</name>
<dbReference type="InterPro" id="IPR056618">
    <property type="entry name" value="Chromo_PTM"/>
</dbReference>
<sequence>MENGEIRSERKRGRKRKRVDVQNVEEDIDGKKRVKVMRSRRLVGCYVRKEFEGSGVFLGKIVSYDTGLYRVYYEDEDSEDLDSGEVREFLIDESEIEGEWLERKNKLDDLLLCKDKHVEVKDESKIKNVVPFESANVVADVKVDENSAVSDLVNASCDVEAEVDQIDDNANNDSVSDSCEEEETSSEMEVPVVAPPELPPSSGNIGVPTDYVSHLFSVYSFLRSFSVKLFLSPFALDDFVGSLNCSVPNTLLDSVHVALMRVLRHYFEKLSSDGLELASKCLRGMDWSLLDTLTWPIYLVHYLMVIGYTDDREWKGFYIHALEREYYTLSASKKLIILQILCDDVLDSEELRSEIDIREESEVGIDLDTGTLVAPVAGPRRVHPRNSKTSACKGQEAMEIIAQSHETKFSSSTGHLGLNVQGQDGISDVDQDGNGDECRLCGMDGTLLCCDGCPASYHSRCIGVSKMFIPEGAWYCPECTMNKVGLRITKGTTLKGAEIFGVDVYAQAFIGACDHLIVVNASTNSNSCARYYSKNDIPCVLKALLSSMEHIVMYEEICKAIIQYWEIPEDIILFTETPEPTKQLAKEDVKCTMRSSLMPLGALNCNVPETPQTEEITSCVAGGNSGNTNKATLNASVLPDHAVQQVNGEATVEIAGPRMNILVPGEVQVKHTVFLGSLGQGIVQSDFMGKENSGLEVATCMSTSIIGNSKEYVNGPCVTPKVSISTKDVKISVDNSFHNLENATLYMGSSFKIQGYVNNYLHGDFAASAAAKLAVLSSEENQVSGSSASDCRKLMSANVSLQVKAFSSVAMRFFWPHTEKRLIEVPRERCSWCFSCKAPVVSKRGCLLNAAVSNAIKGSMKILAGLRHAKSGEGCLPGIATYVMFIEESLSGLTVGPFLSSAFRRQWRTQAEHANTCGAIKKLLLELEENIRTIALSGDWVKLVDGWSAESSVTQSATSGSGSTQKRRPGRRGRKMSTVTEVTADDGRDMLADFTWWRGGKLTKLLFQKGILPRTLVKKSARQGGSRNIPGIYYVEESHTPRRSRQLVWRTAVEMSKNISQLALQVRYLDFLVRWNDLIRPEQSIQDVKGPETEASAFRNAYITDKRILDNDIRYCVAFGNQKHLPSRVMKNIIEVEQSQIGKENYWFSETRIPLYLIKEFEENAAKTLIQSADKPVDVSVNFHRRRLKAFRKDIFSYLIRKRDNMEKLSCAFCEKDVLLGDAVKCGVCQGLSHELCTISSAVHINEEVEYLITCKQCYHTKALTQTGSSNESPTSPLLLERREFTTVMVSKAEKLTDYDQSSMAVESLQHSSDSKSINPSKSGSKSKRKLLSWGLIWRKKNSDDTGIDFRLKNILLKGNRDMDLSGPLCHLCRQPYNSDLMYIRCETCSNWYHAEAVELEESKIFNLVGFKCCRCRRIKSPLCPYKDLDSKKQSEEKQNHTKARRQDEKDPNLEVVPQEVKVELATTALPETEQVVYVAEDDPLLFNHTRVEQFTEQDASVGYEWNPTSVSASGPKKLPVRRHNKREKEDHCLASNSSHGDLSIFGGNILNSADESLSHVEWDSTAIGLNNGMMLNYEDLTCEDMEFEPHTYFSYNELLASDDGGLQDVVGSSGNMAENWDNSSFSQREPRSLVEHAVDRVPCRMCSHSEPCPDLCCQVCGLCIHSHCSPWNEQSFRVDEWRCGKCREWL</sequence>
<evidence type="ECO:0000256" key="2">
    <source>
        <dbReference type="ARBA" id="ARBA00022723"/>
    </source>
</evidence>
<feature type="compositionally biased region" description="Basic and acidic residues" evidence="7">
    <location>
        <begin position="1430"/>
        <end position="1453"/>
    </location>
</feature>
<evidence type="ECO:0000313" key="10">
    <source>
        <dbReference type="EMBL" id="KAL3530436.1"/>
    </source>
</evidence>
<feature type="domain" description="DDT" evidence="9">
    <location>
        <begin position="209"/>
        <end position="269"/>
    </location>
</feature>
<feature type="region of interest" description="Disordered" evidence="7">
    <location>
        <begin position="165"/>
        <end position="197"/>
    </location>
</feature>
<evidence type="ECO:0000256" key="5">
    <source>
        <dbReference type="ARBA" id="ARBA00023242"/>
    </source>
</evidence>
<dbReference type="PROSITE" id="PS50016">
    <property type="entry name" value="ZF_PHD_2"/>
    <property type="match status" value="1"/>
</dbReference>
<dbReference type="SUPFAM" id="SSF57903">
    <property type="entry name" value="FYVE/PHD zinc finger"/>
    <property type="match status" value="2"/>
</dbReference>
<proteinExistence type="predicted"/>
<dbReference type="InterPro" id="IPR047365">
    <property type="entry name" value="Tudor_AtPTM-like"/>
</dbReference>
<dbReference type="Proteomes" id="UP001630127">
    <property type="component" value="Unassembled WGS sequence"/>
</dbReference>
<evidence type="ECO:0000259" key="8">
    <source>
        <dbReference type="PROSITE" id="PS50016"/>
    </source>
</evidence>
<dbReference type="PANTHER" id="PTHR46508">
    <property type="entry name" value="PHD FINGER FAMILY PROTEIN"/>
    <property type="match status" value="1"/>
</dbReference>
<feature type="compositionally biased region" description="Basic residues" evidence="7">
    <location>
        <begin position="965"/>
        <end position="975"/>
    </location>
</feature>
<dbReference type="Pfam" id="PF15612">
    <property type="entry name" value="WHIM1"/>
    <property type="match status" value="1"/>
</dbReference>
<dbReference type="SMART" id="SM00249">
    <property type="entry name" value="PHD"/>
    <property type="match status" value="4"/>
</dbReference>
<dbReference type="CDD" id="cd15532">
    <property type="entry name" value="PHD2_CHD_II"/>
    <property type="match status" value="1"/>
</dbReference>
<gene>
    <name evidence="10" type="ORF">ACH5RR_009758</name>
</gene>
<keyword evidence="4" id="KW-0862">Zinc</keyword>
<dbReference type="InterPro" id="IPR028942">
    <property type="entry name" value="WHIM1_dom"/>
</dbReference>
<dbReference type="EMBL" id="JBJUIK010000004">
    <property type="protein sequence ID" value="KAL3530436.1"/>
    <property type="molecule type" value="Genomic_DNA"/>
</dbReference>
<dbReference type="InterPro" id="IPR019787">
    <property type="entry name" value="Znf_PHD-finger"/>
</dbReference>
<dbReference type="InterPro" id="IPR001965">
    <property type="entry name" value="Znf_PHD"/>
</dbReference>
<dbReference type="InterPro" id="IPR013083">
    <property type="entry name" value="Znf_RING/FYVE/PHD"/>
</dbReference>
<keyword evidence="2" id="KW-0479">Metal-binding</keyword>
<evidence type="ECO:0000256" key="4">
    <source>
        <dbReference type="ARBA" id="ARBA00022833"/>
    </source>
</evidence>
<dbReference type="PROSITE" id="PS50827">
    <property type="entry name" value="DDT"/>
    <property type="match status" value="1"/>
</dbReference>
<dbReference type="InterPro" id="IPR018501">
    <property type="entry name" value="DDT_dom"/>
</dbReference>
<dbReference type="GO" id="GO:0005634">
    <property type="term" value="C:nucleus"/>
    <property type="evidence" value="ECO:0007669"/>
    <property type="project" value="UniProtKB-SubCell"/>
</dbReference>
<organism evidence="10 11">
    <name type="scientific">Cinchona calisaya</name>
    <dbReference type="NCBI Taxonomy" id="153742"/>
    <lineage>
        <taxon>Eukaryota</taxon>
        <taxon>Viridiplantae</taxon>
        <taxon>Streptophyta</taxon>
        <taxon>Embryophyta</taxon>
        <taxon>Tracheophyta</taxon>
        <taxon>Spermatophyta</taxon>
        <taxon>Magnoliopsida</taxon>
        <taxon>eudicotyledons</taxon>
        <taxon>Gunneridae</taxon>
        <taxon>Pentapetalae</taxon>
        <taxon>asterids</taxon>
        <taxon>lamiids</taxon>
        <taxon>Gentianales</taxon>
        <taxon>Rubiaceae</taxon>
        <taxon>Cinchonoideae</taxon>
        <taxon>Cinchoneae</taxon>
        <taxon>Cinchona</taxon>
    </lineage>
</organism>
<dbReference type="Pfam" id="PF24294">
    <property type="entry name" value="Chromo_PTM"/>
    <property type="match status" value="1"/>
</dbReference>
<reference evidence="10 11" key="1">
    <citation type="submission" date="2024-11" db="EMBL/GenBank/DDBJ databases">
        <title>A near-complete genome assembly of Cinchona calisaya.</title>
        <authorList>
            <person name="Lian D.C."/>
            <person name="Zhao X.W."/>
            <person name="Wei L."/>
        </authorList>
    </citation>
    <scope>NUCLEOTIDE SEQUENCE [LARGE SCALE GENOMIC DNA]</scope>
    <source>
        <tissue evidence="10">Nenye</tissue>
    </source>
</reference>
<comment type="caution">
    <text evidence="10">The sequence shown here is derived from an EMBL/GenBank/DDBJ whole genome shotgun (WGS) entry which is preliminary data.</text>
</comment>
<evidence type="ECO:0000256" key="3">
    <source>
        <dbReference type="ARBA" id="ARBA00022771"/>
    </source>
</evidence>
<keyword evidence="5" id="KW-0539">Nucleus</keyword>
<evidence type="ECO:0000256" key="1">
    <source>
        <dbReference type="ARBA" id="ARBA00004123"/>
    </source>
</evidence>
<dbReference type="GO" id="GO:0000785">
    <property type="term" value="C:chromatin"/>
    <property type="evidence" value="ECO:0007669"/>
    <property type="project" value="UniProtKB-ARBA"/>
</dbReference>
<evidence type="ECO:0000256" key="6">
    <source>
        <dbReference type="PROSITE-ProRule" id="PRU00146"/>
    </source>
</evidence>
<evidence type="ECO:0000256" key="7">
    <source>
        <dbReference type="SAM" id="MobiDB-lite"/>
    </source>
</evidence>
<evidence type="ECO:0000313" key="11">
    <source>
        <dbReference type="Proteomes" id="UP001630127"/>
    </source>
</evidence>
<dbReference type="InterPro" id="IPR011011">
    <property type="entry name" value="Znf_FYVE_PHD"/>
</dbReference>
<dbReference type="InterPro" id="IPR019786">
    <property type="entry name" value="Zinc_finger_PHD-type_CS"/>
</dbReference>
<dbReference type="Gene3D" id="3.30.40.10">
    <property type="entry name" value="Zinc/RING finger domain, C3HC4 (zinc finger)"/>
    <property type="match status" value="2"/>
</dbReference>
<dbReference type="SMART" id="SM00571">
    <property type="entry name" value="DDT"/>
    <property type="match status" value="1"/>
</dbReference>
<feature type="region of interest" description="Disordered" evidence="7">
    <location>
        <begin position="953"/>
        <end position="978"/>
    </location>
</feature>
<dbReference type="Pfam" id="PF21743">
    <property type="entry name" value="PTM_DIR17_Tudor"/>
    <property type="match status" value="1"/>
</dbReference>